<dbReference type="Pfam" id="PF00535">
    <property type="entry name" value="Glycos_transf_2"/>
    <property type="match status" value="1"/>
</dbReference>
<evidence type="ECO:0000256" key="2">
    <source>
        <dbReference type="ARBA" id="ARBA00022676"/>
    </source>
</evidence>
<gene>
    <name evidence="5" type="ORF">B2G88_09185</name>
</gene>
<comment type="similarity">
    <text evidence="1">Belongs to the glycosyltransferase 2 family.</text>
</comment>
<proteinExistence type="inferred from homology"/>
<comment type="caution">
    <text evidence="5">The sequence shown here is derived from an EMBL/GenBank/DDBJ whole genome shotgun (WGS) entry which is preliminary data.</text>
</comment>
<dbReference type="CDD" id="cd00761">
    <property type="entry name" value="Glyco_tranf_GTA_type"/>
    <property type="match status" value="1"/>
</dbReference>
<evidence type="ECO:0000256" key="3">
    <source>
        <dbReference type="ARBA" id="ARBA00022679"/>
    </source>
</evidence>
<keyword evidence="3 5" id="KW-0808">Transferase</keyword>
<sequence>MELSVVISTLNDREQLLSCLDAVSNRTPDSTELIVVNGPSSDGTTGMVRQRSDIDVLVEISERNPNVSRNAGLEAATGDVVAFLNGEYAVERGWYSAIKRTLEGTDDGADQPTADVVSGPVTGENRFDRVDPRTPQTVARREIALFDGDNVAFDRTVLDALDGFDEYLETGGARDCAHRVAGLGFDVDWSMEMAVRREIGTDGGTADPKWGETYRGLTYRLAKNYGPRPTVLARTVGSGLRDGVSNVCGIFSGESTPTGWFSNGLEVVTNAAGGFVDGLRARYSDRSQQRNPNGVSARHDRAVQLYDQRESADD</sequence>
<dbReference type="InterPro" id="IPR029044">
    <property type="entry name" value="Nucleotide-diphossugar_trans"/>
</dbReference>
<dbReference type="Proteomes" id="UP000196084">
    <property type="component" value="Unassembled WGS sequence"/>
</dbReference>
<name>A0A202E8K9_9EURY</name>
<organism evidence="5 6">
    <name type="scientific">Natronolimnobius baerhuensis</name>
    <dbReference type="NCBI Taxonomy" id="253108"/>
    <lineage>
        <taxon>Archaea</taxon>
        <taxon>Methanobacteriati</taxon>
        <taxon>Methanobacteriota</taxon>
        <taxon>Stenosarchaea group</taxon>
        <taxon>Halobacteria</taxon>
        <taxon>Halobacteriales</taxon>
        <taxon>Natrialbaceae</taxon>
        <taxon>Natronolimnobius</taxon>
    </lineage>
</organism>
<keyword evidence="6" id="KW-1185">Reference proteome</keyword>
<evidence type="ECO:0000256" key="1">
    <source>
        <dbReference type="ARBA" id="ARBA00006739"/>
    </source>
</evidence>
<dbReference type="RefSeq" id="WP_087714598.1">
    <property type="nucleotide sequence ID" value="NZ_MWPH01000002.1"/>
</dbReference>
<dbReference type="EMBL" id="MWPH01000002">
    <property type="protein sequence ID" value="OVE84564.1"/>
    <property type="molecule type" value="Genomic_DNA"/>
</dbReference>
<dbReference type="GO" id="GO:0016757">
    <property type="term" value="F:glycosyltransferase activity"/>
    <property type="evidence" value="ECO:0007669"/>
    <property type="project" value="UniProtKB-KW"/>
</dbReference>
<dbReference type="PANTHER" id="PTHR43179:SF12">
    <property type="entry name" value="GALACTOFURANOSYLTRANSFERASE GLFT2"/>
    <property type="match status" value="1"/>
</dbReference>
<protein>
    <submittedName>
        <fullName evidence="5">Glycosyl transferase family 2</fullName>
    </submittedName>
</protein>
<dbReference type="PANTHER" id="PTHR43179">
    <property type="entry name" value="RHAMNOSYLTRANSFERASE WBBL"/>
    <property type="match status" value="1"/>
</dbReference>
<accession>A0A202E8K9</accession>
<dbReference type="AlphaFoldDB" id="A0A202E8K9"/>
<dbReference type="OrthoDB" id="196370at2157"/>
<dbReference type="InterPro" id="IPR001173">
    <property type="entry name" value="Glyco_trans_2-like"/>
</dbReference>
<feature type="domain" description="Glycosyltransferase 2-like" evidence="4">
    <location>
        <begin position="4"/>
        <end position="158"/>
    </location>
</feature>
<evidence type="ECO:0000313" key="5">
    <source>
        <dbReference type="EMBL" id="OVE84564.1"/>
    </source>
</evidence>
<evidence type="ECO:0000259" key="4">
    <source>
        <dbReference type="Pfam" id="PF00535"/>
    </source>
</evidence>
<keyword evidence="2" id="KW-0328">Glycosyltransferase</keyword>
<dbReference type="SUPFAM" id="SSF53448">
    <property type="entry name" value="Nucleotide-diphospho-sugar transferases"/>
    <property type="match status" value="1"/>
</dbReference>
<dbReference type="Gene3D" id="3.90.550.10">
    <property type="entry name" value="Spore Coat Polysaccharide Biosynthesis Protein SpsA, Chain A"/>
    <property type="match status" value="1"/>
</dbReference>
<reference evidence="5 6" key="1">
    <citation type="submission" date="2017-02" db="EMBL/GenBank/DDBJ databases">
        <title>Natronthermophilus aegyptiacus gen. nov.,sp. nov., an aerobic, extremely halophilic alkalithermophilic archaeon isolated from the athalassohaline Wadi An Natrun, Egypt.</title>
        <authorList>
            <person name="Zhao B."/>
        </authorList>
    </citation>
    <scope>NUCLEOTIDE SEQUENCE [LARGE SCALE GENOMIC DNA]</scope>
    <source>
        <strain evidence="5 6">CGMCC 1.3597</strain>
    </source>
</reference>
<evidence type="ECO:0000313" key="6">
    <source>
        <dbReference type="Proteomes" id="UP000196084"/>
    </source>
</evidence>